<dbReference type="Proteomes" id="UP000008281">
    <property type="component" value="Unassembled WGS sequence"/>
</dbReference>
<accession>E3MH43</accession>
<evidence type="ECO:0000313" key="3">
    <source>
        <dbReference type="EMBL" id="EFP01701.1"/>
    </source>
</evidence>
<feature type="domain" description="CUB-like" evidence="2">
    <location>
        <begin position="143"/>
        <end position="248"/>
    </location>
</feature>
<dbReference type="EMBL" id="DS268444">
    <property type="protein sequence ID" value="EFP01701.1"/>
    <property type="molecule type" value="Genomic_DNA"/>
</dbReference>
<proteinExistence type="predicted"/>
<protein>
    <recommendedName>
        <fullName evidence="2">CUB-like domain-containing protein</fullName>
    </recommendedName>
</protein>
<name>E3MH43_CAERE</name>
<keyword evidence="1" id="KW-0732">Signal</keyword>
<organism evidence="4">
    <name type="scientific">Caenorhabditis remanei</name>
    <name type="common">Caenorhabditis vulgaris</name>
    <dbReference type="NCBI Taxonomy" id="31234"/>
    <lineage>
        <taxon>Eukaryota</taxon>
        <taxon>Metazoa</taxon>
        <taxon>Ecdysozoa</taxon>
        <taxon>Nematoda</taxon>
        <taxon>Chromadorea</taxon>
        <taxon>Rhabditida</taxon>
        <taxon>Rhabditina</taxon>
        <taxon>Rhabditomorpha</taxon>
        <taxon>Rhabditoidea</taxon>
        <taxon>Rhabditidae</taxon>
        <taxon>Peloderinae</taxon>
        <taxon>Caenorhabditis</taxon>
    </lineage>
</organism>
<dbReference type="InterPro" id="IPR003366">
    <property type="entry name" value="CUB-like_dom"/>
</dbReference>
<dbReference type="AlphaFoldDB" id="E3MH43"/>
<reference evidence="3" key="1">
    <citation type="submission" date="2007-07" db="EMBL/GenBank/DDBJ databases">
        <title>PCAP assembly of the Caenorhabditis remanei genome.</title>
        <authorList>
            <consortium name="The Caenorhabditis remanei Sequencing Consortium"/>
            <person name="Wilson R.K."/>
        </authorList>
    </citation>
    <scope>NUCLEOTIDE SEQUENCE [LARGE SCALE GENOMIC DNA]</scope>
    <source>
        <strain evidence="3">PB4641</strain>
    </source>
</reference>
<evidence type="ECO:0000313" key="4">
    <source>
        <dbReference type="Proteomes" id="UP000008281"/>
    </source>
</evidence>
<dbReference type="OMA" id="ESIYITF"/>
<keyword evidence="4" id="KW-1185">Reference proteome</keyword>
<feature type="chain" id="PRO_5003174903" description="CUB-like domain-containing protein" evidence="1">
    <location>
        <begin position="19"/>
        <end position="465"/>
    </location>
</feature>
<dbReference type="InParanoid" id="E3MH43"/>
<dbReference type="HOGENOM" id="CLU_025156_1_0_1"/>
<evidence type="ECO:0000259" key="2">
    <source>
        <dbReference type="Pfam" id="PF02408"/>
    </source>
</evidence>
<evidence type="ECO:0000256" key="1">
    <source>
        <dbReference type="SAM" id="SignalP"/>
    </source>
</evidence>
<dbReference type="eggNOG" id="ENOG502THJE">
    <property type="taxonomic scope" value="Eukaryota"/>
</dbReference>
<dbReference type="Pfam" id="PF02408">
    <property type="entry name" value="CUB_2"/>
    <property type="match status" value="1"/>
</dbReference>
<gene>
    <name evidence="3" type="ORF">CRE_23511</name>
</gene>
<feature type="signal peptide" evidence="1">
    <location>
        <begin position="1"/>
        <end position="18"/>
    </location>
</feature>
<sequence>MWLKLFILLIYSINYIIALNCTQIQDTQVYEGNEIHIPGGNGIYNRYQLIFTITVPRDSFYKLYASVELKNGIRGVNDYIVFTEENGNTIRMNNRTGIGGDPYRYIVIPGREMTIEVVTKSLFMNTKMAISVYYRAYCKQLQISDGQTISIPGNSLQPIPANYSCTYVITAPTSPTTGLYANVTLISNMNGFQDKIIVTDITGANDWDPDINYYNYIVIPGSSMLFEIKTGDMFMASMFLIRVEWHEVNIGPTKPMIRDEINYVDLALLKDDTSVFNSVTFSANEQLVVSQVYYISVQIDFPNCFVIDGNITDQKRVFTFKNFNYAVYESESNYMTFVMFSKGMNAYVLNLLSVAKEYNYPFAAASNPGLSFYLNSSDHSPGQKTALEIINFESIGNRITDLNIQSKTCKAYVVSGSPSNSNILLDLSTAVIPHYIDVNNLSVVAEDCAFTMDIEASDGGVLELN</sequence>